<dbReference type="EMBL" id="CP032317">
    <property type="protein sequence ID" value="AYA36624.1"/>
    <property type="molecule type" value="Genomic_DNA"/>
</dbReference>
<keyword evidence="3" id="KW-1185">Reference proteome</keyword>
<dbReference type="KEGG" id="hyh:D3Y59_05860"/>
<dbReference type="Pfam" id="PF02620">
    <property type="entry name" value="YceD"/>
    <property type="match status" value="1"/>
</dbReference>
<dbReference type="AlphaFoldDB" id="A0A3B7QXU4"/>
<dbReference type="RefSeq" id="WP_119444204.1">
    <property type="nucleotide sequence ID" value="NZ_CP032317.1"/>
</dbReference>
<protein>
    <submittedName>
        <fullName evidence="2">DUF177 domain-containing protein</fullName>
    </submittedName>
</protein>
<name>A0A3B7QXU4_9BACT</name>
<evidence type="ECO:0000313" key="2">
    <source>
        <dbReference type="EMBL" id="AYA36624.1"/>
    </source>
</evidence>
<gene>
    <name evidence="2" type="ORF">D3Y59_05860</name>
</gene>
<sequence>MKKHTPYDLHIAALSEKTHEYVFDLGTDFFAQFDQTLIPDGKLRADVKLDKTAQRMVLDIHIEGTVKLICDRSLDEFDQPIDVTHQLLVRFGDHEAELDEDVLQITPDTQTLPLAQHFFDYIGLAIPMKKLHPRFQDEPDENPDADAKLIYSTGSAADDDDDDEDAGDPRWNALRNLN</sequence>
<proteinExistence type="predicted"/>
<accession>A0A3B7QXU4</accession>
<dbReference type="OrthoDB" id="1524821at2"/>
<feature type="compositionally biased region" description="Acidic residues" evidence="1">
    <location>
        <begin position="157"/>
        <end position="166"/>
    </location>
</feature>
<organism evidence="2 3">
    <name type="scientific">Hymenobacter oligotrophus</name>
    <dbReference type="NCBI Taxonomy" id="2319843"/>
    <lineage>
        <taxon>Bacteria</taxon>
        <taxon>Pseudomonadati</taxon>
        <taxon>Bacteroidota</taxon>
        <taxon>Cytophagia</taxon>
        <taxon>Cytophagales</taxon>
        <taxon>Hymenobacteraceae</taxon>
        <taxon>Hymenobacter</taxon>
    </lineage>
</organism>
<reference evidence="2 3" key="1">
    <citation type="submission" date="2018-09" db="EMBL/GenBank/DDBJ databases">
        <title>Hymenobacter medium sp. nov., isolated from R2A medium.</title>
        <authorList>
            <person name="Yingchao G."/>
        </authorList>
    </citation>
    <scope>NUCLEOTIDE SEQUENCE [LARGE SCALE GENOMIC DNA]</scope>
    <source>
        <strain evidence="3">sh-6</strain>
    </source>
</reference>
<dbReference type="Proteomes" id="UP000262802">
    <property type="component" value="Chromosome"/>
</dbReference>
<evidence type="ECO:0000313" key="3">
    <source>
        <dbReference type="Proteomes" id="UP000262802"/>
    </source>
</evidence>
<evidence type="ECO:0000256" key="1">
    <source>
        <dbReference type="SAM" id="MobiDB-lite"/>
    </source>
</evidence>
<dbReference type="InterPro" id="IPR003772">
    <property type="entry name" value="YceD"/>
</dbReference>
<feature type="region of interest" description="Disordered" evidence="1">
    <location>
        <begin position="134"/>
        <end position="178"/>
    </location>
</feature>